<evidence type="ECO:0008006" key="3">
    <source>
        <dbReference type="Google" id="ProtNLM"/>
    </source>
</evidence>
<sequence length="295" mass="32149">MRRSLVPPPQDPRDVYTTCISNARPATRAKLAAAEDDVAAAADQFEAAAQKQALHTLGHLNGQPANKADRERLAKIYEKRLVGRRGPGRATYEAIKSKSASCPLCTIGQVSTIDHHLPKAKYPLLAVVPVNLVPACGDCNKKKAEHVPAVEEEQTLHPYYPVQTLFEHPWLVARVLGPTARRGMVAAFSVDPHPGWPPALAARLNCHLRVLELDGRFPIKVVSDLSTASNLLSIWTAQGLTRDGIQQRLADEAGARGTGERLNTPGAALYRALAEDDWYIDGGWRGPVENALPEY</sequence>
<dbReference type="EMBL" id="VDEQ01000192">
    <property type="protein sequence ID" value="MQS37322.1"/>
    <property type="molecule type" value="Genomic_DNA"/>
</dbReference>
<accession>A0ABW9NVI5</accession>
<organism evidence="1 2">
    <name type="scientific">Streptomyces katsurahamanus</name>
    <dbReference type="NCBI Taxonomy" id="2577098"/>
    <lineage>
        <taxon>Bacteria</taxon>
        <taxon>Bacillati</taxon>
        <taxon>Actinomycetota</taxon>
        <taxon>Actinomycetes</taxon>
        <taxon>Kitasatosporales</taxon>
        <taxon>Streptomycetaceae</taxon>
        <taxon>Streptomyces</taxon>
    </lineage>
</organism>
<name>A0ABW9NVI5_9ACTN</name>
<protein>
    <recommendedName>
        <fullName evidence="3">HNH endonuclease</fullName>
    </recommendedName>
</protein>
<evidence type="ECO:0000313" key="1">
    <source>
        <dbReference type="EMBL" id="MQS37322.1"/>
    </source>
</evidence>
<comment type="caution">
    <text evidence="1">The sequence shown here is derived from an EMBL/GenBank/DDBJ whole genome shotgun (WGS) entry which is preliminary data.</text>
</comment>
<reference evidence="1 2" key="1">
    <citation type="submission" date="2019-06" db="EMBL/GenBank/DDBJ databases">
        <title>Comparative genomics and metabolomics analyses of clavulanic acid producing Streptomyces species provides insight into specialized metabolism and evolution of beta-lactam biosynthetic gene clusters.</title>
        <authorList>
            <person name="Moore M.A."/>
            <person name="Cruz-Morales P."/>
            <person name="Barona Gomez F."/>
            <person name="Kapil T."/>
        </authorList>
    </citation>
    <scope>NUCLEOTIDE SEQUENCE [LARGE SCALE GENOMIC DNA]</scope>
    <source>
        <strain evidence="1 2">T-272</strain>
    </source>
</reference>
<evidence type="ECO:0000313" key="2">
    <source>
        <dbReference type="Proteomes" id="UP000460558"/>
    </source>
</evidence>
<gene>
    <name evidence="1" type="ORF">FFZ77_17330</name>
</gene>
<keyword evidence="2" id="KW-1185">Reference proteome</keyword>
<proteinExistence type="predicted"/>
<dbReference type="RefSeq" id="WP_153484244.1">
    <property type="nucleotide sequence ID" value="NZ_VDEQ01000192.1"/>
</dbReference>
<dbReference type="Proteomes" id="UP000460558">
    <property type="component" value="Unassembled WGS sequence"/>
</dbReference>
<dbReference type="Gene3D" id="1.10.30.50">
    <property type="match status" value="1"/>
</dbReference>